<organism evidence="2 3">
    <name type="scientific">Exobacillus caeni</name>
    <dbReference type="NCBI Taxonomy" id="2574798"/>
    <lineage>
        <taxon>Bacteria</taxon>
        <taxon>Bacillati</taxon>
        <taxon>Bacillota</taxon>
        <taxon>Bacilli</taxon>
        <taxon>Bacillales</taxon>
        <taxon>Guptibacillaceae</taxon>
        <taxon>Exobacillus</taxon>
    </lineage>
</organism>
<feature type="transmembrane region" description="Helical" evidence="1">
    <location>
        <begin position="124"/>
        <end position="149"/>
    </location>
</feature>
<evidence type="ECO:0000313" key="3">
    <source>
        <dbReference type="Proteomes" id="UP000308230"/>
    </source>
</evidence>
<reference evidence="2 3" key="1">
    <citation type="submission" date="2019-04" db="EMBL/GenBank/DDBJ databases">
        <title>Bacillus caeni sp. nov., a bacterium isolated from mangrove sediment.</title>
        <authorList>
            <person name="Huang H."/>
            <person name="Mo K."/>
            <person name="Hu Y."/>
        </authorList>
    </citation>
    <scope>NUCLEOTIDE SEQUENCE [LARGE SCALE GENOMIC DNA]</scope>
    <source>
        <strain evidence="2 3">HB172195</strain>
    </source>
</reference>
<name>A0A5R9F277_9BACL</name>
<comment type="caution">
    <text evidence="2">The sequence shown here is derived from an EMBL/GenBank/DDBJ whole genome shotgun (WGS) entry which is preliminary data.</text>
</comment>
<accession>A0A5R9F277</accession>
<dbReference type="Proteomes" id="UP000308230">
    <property type="component" value="Unassembled WGS sequence"/>
</dbReference>
<keyword evidence="3" id="KW-1185">Reference proteome</keyword>
<protein>
    <submittedName>
        <fullName evidence="2">DUF3267 domain-containing protein</fullName>
    </submittedName>
</protein>
<evidence type="ECO:0000313" key="2">
    <source>
        <dbReference type="EMBL" id="TLS37181.1"/>
    </source>
</evidence>
<proteinExistence type="predicted"/>
<gene>
    <name evidence="2" type="ORF">FCL54_11685</name>
</gene>
<evidence type="ECO:0000256" key="1">
    <source>
        <dbReference type="SAM" id="Phobius"/>
    </source>
</evidence>
<sequence>MPEGNEDYQLNLLEKGWRQLKEPKSITSAIFLSIPVMCVTVLITIGILMTVSSLSLEELGFSSESITFTINIGAIFLIFLLVVIHELLHLVFIPDFLKSKSTSVGLTIFGGFVYTEEEISKPRYILVTIAPFIILSVALPLFLGGLGWLTPTLKFVILLNALASSVDILNLIILLTQVPKNGKLRSNGMKTYWKKGGDDQNEKKEIAKTSFNG</sequence>
<keyword evidence="1" id="KW-1133">Transmembrane helix</keyword>
<feature type="transmembrane region" description="Helical" evidence="1">
    <location>
        <begin position="26"/>
        <end position="48"/>
    </location>
</feature>
<feature type="transmembrane region" description="Helical" evidence="1">
    <location>
        <begin position="68"/>
        <end position="93"/>
    </location>
</feature>
<feature type="transmembrane region" description="Helical" evidence="1">
    <location>
        <begin position="155"/>
        <end position="175"/>
    </location>
</feature>
<dbReference type="EMBL" id="SWLG01000007">
    <property type="protein sequence ID" value="TLS37181.1"/>
    <property type="molecule type" value="Genomic_DNA"/>
</dbReference>
<dbReference type="InterPro" id="IPR021683">
    <property type="entry name" value="DUF3267"/>
</dbReference>
<keyword evidence="1" id="KW-0472">Membrane</keyword>
<dbReference type="Pfam" id="PF11667">
    <property type="entry name" value="DUF3267"/>
    <property type="match status" value="1"/>
</dbReference>
<dbReference type="AlphaFoldDB" id="A0A5R9F277"/>
<dbReference type="OrthoDB" id="1778118at2"/>
<keyword evidence="1" id="KW-0812">Transmembrane</keyword>